<accession>A0ABR9DJC2</accession>
<dbReference type="Proteomes" id="UP000641152">
    <property type="component" value="Unassembled WGS sequence"/>
</dbReference>
<comment type="caution">
    <text evidence="1">The sequence shown here is derived from an EMBL/GenBank/DDBJ whole genome shotgun (WGS) entry which is preliminary data.</text>
</comment>
<organism evidence="1 2">
    <name type="scientific">Methylomonas fluvii</name>
    <dbReference type="NCBI Taxonomy" id="1854564"/>
    <lineage>
        <taxon>Bacteria</taxon>
        <taxon>Pseudomonadati</taxon>
        <taxon>Pseudomonadota</taxon>
        <taxon>Gammaproteobacteria</taxon>
        <taxon>Methylococcales</taxon>
        <taxon>Methylococcaceae</taxon>
        <taxon>Methylomonas</taxon>
    </lineage>
</organism>
<protein>
    <recommendedName>
        <fullName evidence="3">Hpr(Ser) kinase/phosphatase</fullName>
    </recommendedName>
</protein>
<reference evidence="1 2" key="1">
    <citation type="submission" date="2020-09" db="EMBL/GenBank/DDBJ databases">
        <title>Methylomonas albis sp. nov. and Methylomonas fluvii sp. nov.: Two cold-adapted methanotrophs from the River Elbe and an amended description of Methylovulum psychrotolerans strain Eb1.</title>
        <authorList>
            <person name="Bussmann I.K."/>
            <person name="Klings K.-W."/>
            <person name="Warnstedt J."/>
            <person name="Hoppert M."/>
            <person name="Saborowski A."/>
            <person name="Horn F."/>
            <person name="Liebner S."/>
        </authorList>
    </citation>
    <scope>NUCLEOTIDE SEQUENCE [LARGE SCALE GENOMIC DNA]</scope>
    <source>
        <strain evidence="1 2">EbB</strain>
    </source>
</reference>
<name>A0ABR9DJC2_9GAMM</name>
<proteinExistence type="predicted"/>
<dbReference type="InterPro" id="IPR027417">
    <property type="entry name" value="P-loop_NTPase"/>
</dbReference>
<keyword evidence="2" id="KW-1185">Reference proteome</keyword>
<dbReference type="SUPFAM" id="SSF53795">
    <property type="entry name" value="PEP carboxykinase-like"/>
    <property type="match status" value="1"/>
</dbReference>
<evidence type="ECO:0008006" key="3">
    <source>
        <dbReference type="Google" id="ProtNLM"/>
    </source>
</evidence>
<dbReference type="EMBL" id="JACXST010000003">
    <property type="protein sequence ID" value="MBD9362423.1"/>
    <property type="molecule type" value="Genomic_DNA"/>
</dbReference>
<dbReference type="SUPFAM" id="SSF52540">
    <property type="entry name" value="P-loop containing nucleoside triphosphate hydrolases"/>
    <property type="match status" value="1"/>
</dbReference>
<dbReference type="RefSeq" id="WP_192395199.1">
    <property type="nucleotide sequence ID" value="NZ_CAJHIU010000003.1"/>
</dbReference>
<evidence type="ECO:0000313" key="2">
    <source>
        <dbReference type="Proteomes" id="UP000641152"/>
    </source>
</evidence>
<gene>
    <name evidence="1" type="ORF">EBB_18295</name>
</gene>
<evidence type="ECO:0000313" key="1">
    <source>
        <dbReference type="EMBL" id="MBD9362423.1"/>
    </source>
</evidence>
<dbReference type="Gene3D" id="3.40.50.300">
    <property type="entry name" value="P-loop containing nucleotide triphosphate hydrolases"/>
    <property type="match status" value="1"/>
</dbReference>
<sequence>MTQELPGYLVCGLSVGTALPLPGMLRFIPVTSSPDVKICRATVPESLDGADYVGPTWTVAGQRFLLNLPGIARMLVADGREISVQPAPGVKESDVVPFVLSTGFAAILHQRGVLALHAATVAWKGRAIGLCGPTGTGKSTLAAALCRSGGSFVGDDIAAVRFDKAGVPMVVPDGRQHRLWADAVDHLGLGQLQGAAVRERMQKFHVTPSGYEAGGEPRPTPLAVVLLLRTREPIEPPAPPKITRLDLTDAAPLLREEVFRGVLAQRMARDAELFGQIATLLGGTRVFLLERTLGLEQLPATVAAVTKLMEMPA</sequence>